<gene>
    <name evidence="1" type="ORF">L1987_63425</name>
</gene>
<proteinExistence type="predicted"/>
<name>A0ACB9CD45_9ASTR</name>
<evidence type="ECO:0000313" key="2">
    <source>
        <dbReference type="Proteomes" id="UP001056120"/>
    </source>
</evidence>
<evidence type="ECO:0000313" key="1">
    <source>
        <dbReference type="EMBL" id="KAI3732226.1"/>
    </source>
</evidence>
<sequence>MEKTALKWMEHFGREAHKRNTLIDILCAGTCPVRVPILQPLVKASGGILILHDDFGEAFGVNLQRASTRAAGSHVLMEIRCSDDVSVSQVIGPGEEAHMDNHEEFKNDNSVSIQMLSVEETQCFAVSMETRGNIKNNFVYIQFGILFSSLYQADITRVITVRLPTVDSVSSYLESVHDEVAAVLIAKKEFFKS</sequence>
<keyword evidence="2" id="KW-1185">Reference proteome</keyword>
<accession>A0ACB9CD45</accession>
<dbReference type="Proteomes" id="UP001056120">
    <property type="component" value="Linkage Group LG21"/>
</dbReference>
<reference evidence="1 2" key="2">
    <citation type="journal article" date="2022" name="Mol. Ecol. Resour.">
        <title>The genomes of chicory, endive, great burdock and yacon provide insights into Asteraceae paleo-polyploidization history and plant inulin production.</title>
        <authorList>
            <person name="Fan W."/>
            <person name="Wang S."/>
            <person name="Wang H."/>
            <person name="Wang A."/>
            <person name="Jiang F."/>
            <person name="Liu H."/>
            <person name="Zhao H."/>
            <person name="Xu D."/>
            <person name="Zhang Y."/>
        </authorList>
    </citation>
    <scope>NUCLEOTIDE SEQUENCE [LARGE SCALE GENOMIC DNA]</scope>
    <source>
        <strain evidence="2">cv. Yunnan</strain>
        <tissue evidence="1">Leaves</tissue>
    </source>
</reference>
<comment type="caution">
    <text evidence="1">The sequence shown here is derived from an EMBL/GenBank/DDBJ whole genome shotgun (WGS) entry which is preliminary data.</text>
</comment>
<protein>
    <submittedName>
        <fullName evidence="1">Uncharacterized protein</fullName>
    </submittedName>
</protein>
<dbReference type="EMBL" id="CM042038">
    <property type="protein sequence ID" value="KAI3732226.1"/>
    <property type="molecule type" value="Genomic_DNA"/>
</dbReference>
<reference evidence="2" key="1">
    <citation type="journal article" date="2022" name="Mol. Ecol. Resour.">
        <title>The genomes of chicory, endive, great burdock and yacon provide insights into Asteraceae palaeo-polyploidization history and plant inulin production.</title>
        <authorList>
            <person name="Fan W."/>
            <person name="Wang S."/>
            <person name="Wang H."/>
            <person name="Wang A."/>
            <person name="Jiang F."/>
            <person name="Liu H."/>
            <person name="Zhao H."/>
            <person name="Xu D."/>
            <person name="Zhang Y."/>
        </authorList>
    </citation>
    <scope>NUCLEOTIDE SEQUENCE [LARGE SCALE GENOMIC DNA]</scope>
    <source>
        <strain evidence="2">cv. Yunnan</strain>
    </source>
</reference>
<organism evidence="1 2">
    <name type="scientific">Smallanthus sonchifolius</name>
    <dbReference type="NCBI Taxonomy" id="185202"/>
    <lineage>
        <taxon>Eukaryota</taxon>
        <taxon>Viridiplantae</taxon>
        <taxon>Streptophyta</taxon>
        <taxon>Embryophyta</taxon>
        <taxon>Tracheophyta</taxon>
        <taxon>Spermatophyta</taxon>
        <taxon>Magnoliopsida</taxon>
        <taxon>eudicotyledons</taxon>
        <taxon>Gunneridae</taxon>
        <taxon>Pentapetalae</taxon>
        <taxon>asterids</taxon>
        <taxon>campanulids</taxon>
        <taxon>Asterales</taxon>
        <taxon>Asteraceae</taxon>
        <taxon>Asteroideae</taxon>
        <taxon>Heliantheae alliance</taxon>
        <taxon>Millerieae</taxon>
        <taxon>Smallanthus</taxon>
    </lineage>
</organism>